<gene>
    <name evidence="1" type="ORF">FK531_20370</name>
</gene>
<proteinExistence type="predicted"/>
<evidence type="ECO:0000313" key="1">
    <source>
        <dbReference type="EMBL" id="TQF65787.1"/>
    </source>
</evidence>
<dbReference type="Proteomes" id="UP000316256">
    <property type="component" value="Unassembled WGS sequence"/>
</dbReference>
<sequence>MSDGMMVDNLCELAVVLADGAQGFENLAVDAPAIPDAGASSGVVAELLVALSEAMSTAALSAANAADLVQANAAEFDATEGANAARVAGAKGVPR</sequence>
<accession>A0A541B0E0</accession>
<dbReference type="RefSeq" id="WP_142102723.1">
    <property type="nucleotide sequence ID" value="NZ_VIGH01000010.1"/>
</dbReference>
<name>A0A541B0E0_9NOCA</name>
<keyword evidence="2" id="KW-1185">Reference proteome</keyword>
<protein>
    <submittedName>
        <fullName evidence="1">Uncharacterized protein</fullName>
    </submittedName>
</protein>
<dbReference type="EMBL" id="VIGH01000010">
    <property type="protein sequence ID" value="TQF65787.1"/>
    <property type="molecule type" value="Genomic_DNA"/>
</dbReference>
<organism evidence="1 2">
    <name type="scientific">Rhodococcus spelaei</name>
    <dbReference type="NCBI Taxonomy" id="2546320"/>
    <lineage>
        <taxon>Bacteria</taxon>
        <taxon>Bacillati</taxon>
        <taxon>Actinomycetota</taxon>
        <taxon>Actinomycetes</taxon>
        <taxon>Mycobacteriales</taxon>
        <taxon>Nocardiaceae</taxon>
        <taxon>Rhodococcus</taxon>
    </lineage>
</organism>
<reference evidence="1 2" key="1">
    <citation type="submission" date="2019-06" db="EMBL/GenBank/DDBJ databases">
        <title>Rhodococcus spaelei sp. nov., isolated from a cave.</title>
        <authorList>
            <person name="Lee S.D."/>
        </authorList>
    </citation>
    <scope>NUCLEOTIDE SEQUENCE [LARGE SCALE GENOMIC DNA]</scope>
    <source>
        <strain evidence="1 2">C9-5</strain>
    </source>
</reference>
<comment type="caution">
    <text evidence="1">The sequence shown here is derived from an EMBL/GenBank/DDBJ whole genome shotgun (WGS) entry which is preliminary data.</text>
</comment>
<dbReference type="AlphaFoldDB" id="A0A541B0E0"/>
<evidence type="ECO:0000313" key="2">
    <source>
        <dbReference type="Proteomes" id="UP000316256"/>
    </source>
</evidence>